<feature type="compositionally biased region" description="Basic residues" evidence="7">
    <location>
        <begin position="228"/>
        <end position="239"/>
    </location>
</feature>
<dbReference type="SMART" id="SM01144">
    <property type="entry name" value="DTW"/>
    <property type="match status" value="1"/>
</dbReference>
<dbReference type="EMBL" id="HBHP01024579">
    <property type="protein sequence ID" value="CAD9771242.1"/>
    <property type="molecule type" value="Transcribed_RNA"/>
</dbReference>
<evidence type="ECO:0000256" key="4">
    <source>
        <dbReference type="ARBA" id="ARBA00022694"/>
    </source>
</evidence>
<dbReference type="GO" id="GO:0016432">
    <property type="term" value="F:tRNA-uridine aminocarboxypropyltransferase activity"/>
    <property type="evidence" value="ECO:0007669"/>
    <property type="project" value="UniProtKB-EC"/>
</dbReference>
<evidence type="ECO:0000313" key="9">
    <source>
        <dbReference type="EMBL" id="CAD9771242.1"/>
    </source>
</evidence>
<dbReference type="EC" id="2.5.1.25" evidence="1"/>
<protein>
    <recommendedName>
        <fullName evidence="1">tRNA-uridine aminocarboxypropyltransferase</fullName>
        <ecNumber evidence="1">2.5.1.25</ecNumber>
    </recommendedName>
</protein>
<dbReference type="Pfam" id="PF03942">
    <property type="entry name" value="DTW"/>
    <property type="match status" value="1"/>
</dbReference>
<dbReference type="AlphaFoldDB" id="A0A7S2TXW5"/>
<name>A0A7S2TXW5_9EUKA</name>
<evidence type="ECO:0000256" key="2">
    <source>
        <dbReference type="ARBA" id="ARBA00022679"/>
    </source>
</evidence>
<keyword evidence="4" id="KW-0819">tRNA processing</keyword>
<proteinExistence type="inferred from homology"/>
<evidence type="ECO:0000256" key="3">
    <source>
        <dbReference type="ARBA" id="ARBA00022691"/>
    </source>
</evidence>
<dbReference type="PANTHER" id="PTHR21392">
    <property type="entry name" value="TRNA-URIDINE AMINOCARBOXYPROPYLTRANSFERASE 2"/>
    <property type="match status" value="1"/>
</dbReference>
<dbReference type="InterPro" id="IPR005636">
    <property type="entry name" value="DTW"/>
</dbReference>
<dbReference type="GO" id="GO:0008033">
    <property type="term" value="P:tRNA processing"/>
    <property type="evidence" value="ECO:0007669"/>
    <property type="project" value="UniProtKB-KW"/>
</dbReference>
<organism evidence="9">
    <name type="scientific">Lotharella oceanica</name>
    <dbReference type="NCBI Taxonomy" id="641309"/>
    <lineage>
        <taxon>Eukaryota</taxon>
        <taxon>Sar</taxon>
        <taxon>Rhizaria</taxon>
        <taxon>Cercozoa</taxon>
        <taxon>Chlorarachniophyceae</taxon>
        <taxon>Lotharella</taxon>
    </lineage>
</organism>
<accession>A0A7S2TXW5</accession>
<feature type="domain" description="DTW" evidence="8">
    <location>
        <begin position="9"/>
        <end position="213"/>
    </location>
</feature>
<reference evidence="9" key="1">
    <citation type="submission" date="2021-01" db="EMBL/GenBank/DDBJ databases">
        <authorList>
            <person name="Corre E."/>
            <person name="Pelletier E."/>
            <person name="Niang G."/>
            <person name="Scheremetjew M."/>
            <person name="Finn R."/>
            <person name="Kale V."/>
            <person name="Holt S."/>
            <person name="Cochrane G."/>
            <person name="Meng A."/>
            <person name="Brown T."/>
            <person name="Cohen L."/>
        </authorList>
    </citation>
    <scope>NUCLEOTIDE SEQUENCE</scope>
    <source>
        <strain evidence="9">CCMP622</strain>
    </source>
</reference>
<dbReference type="PANTHER" id="PTHR21392:SF0">
    <property type="entry name" value="TRNA-URIDINE AMINOCARBOXYPROPYLTRANSFERASE 2"/>
    <property type="match status" value="1"/>
</dbReference>
<keyword evidence="3" id="KW-0949">S-adenosyl-L-methionine</keyword>
<evidence type="ECO:0000259" key="8">
    <source>
        <dbReference type="SMART" id="SM01144"/>
    </source>
</evidence>
<dbReference type="InterPro" id="IPR039262">
    <property type="entry name" value="DTWD2/TAPT"/>
</dbReference>
<evidence type="ECO:0000256" key="6">
    <source>
        <dbReference type="ARBA" id="ARBA00048718"/>
    </source>
</evidence>
<sequence>METCSLPASSRKCQGCWLVTTHCACKELREISSSISLQHDVILFLHYREWVKRLASNTARLLPMCVDADVYIFGDLVSECRMHERINEARRRRRDLLILFPSNDAQTCTEFFSSRQSLQEPGLGACTLIIIDGSWKNARTMNSALPRWIPRVKLSTSSRAKFTNMRKHSQDDRVSTMSAFLHLLNELGEPESVTDPLSKALELIVSRYYEQTRKPICRVINRPPSDRKSKRHRQAATKK</sequence>
<comment type="catalytic activity">
    <reaction evidence="6">
        <text>a uridine in tRNA + S-adenosyl-L-methionine = a 3-[(3S)-3-amino-3-carboxypropyl]uridine in tRNA + S-methyl-5'-thioadenosine + H(+)</text>
        <dbReference type="Rhea" id="RHEA:62432"/>
        <dbReference type="Rhea" id="RHEA-COMP:13339"/>
        <dbReference type="Rhea" id="RHEA-COMP:16092"/>
        <dbReference type="ChEBI" id="CHEBI:15378"/>
        <dbReference type="ChEBI" id="CHEBI:17509"/>
        <dbReference type="ChEBI" id="CHEBI:59789"/>
        <dbReference type="ChEBI" id="CHEBI:65315"/>
        <dbReference type="ChEBI" id="CHEBI:82930"/>
        <dbReference type="EC" id="2.5.1.25"/>
    </reaction>
</comment>
<comment type="similarity">
    <text evidence="5">Belongs to the TDD superfamily. DTWD2 family.</text>
</comment>
<gene>
    <name evidence="9" type="ORF">LSP00402_LOCUS15232</name>
</gene>
<evidence type="ECO:0000256" key="7">
    <source>
        <dbReference type="SAM" id="MobiDB-lite"/>
    </source>
</evidence>
<keyword evidence="2" id="KW-0808">Transferase</keyword>
<evidence type="ECO:0000256" key="1">
    <source>
        <dbReference type="ARBA" id="ARBA00012386"/>
    </source>
</evidence>
<evidence type="ECO:0000256" key="5">
    <source>
        <dbReference type="ARBA" id="ARBA00034489"/>
    </source>
</evidence>
<feature type="region of interest" description="Disordered" evidence="7">
    <location>
        <begin position="220"/>
        <end position="239"/>
    </location>
</feature>